<protein>
    <recommendedName>
        <fullName evidence="8">LrgB-like protein</fullName>
    </recommendedName>
</protein>
<dbReference type="PANTHER" id="PTHR30249">
    <property type="entry name" value="PUTATIVE SEROTONIN TRANSPORTER"/>
    <property type="match status" value="1"/>
</dbReference>
<evidence type="ECO:0000256" key="5">
    <source>
        <dbReference type="SAM" id="Phobius"/>
    </source>
</evidence>
<dbReference type="InterPro" id="IPR007300">
    <property type="entry name" value="CidB/LrgB"/>
</dbReference>
<dbReference type="EMBL" id="NKCL01000041">
    <property type="protein sequence ID" value="RSL86553.1"/>
    <property type="molecule type" value="Genomic_DNA"/>
</dbReference>
<sequence length="493" mass="52497">MTVSKPNTACSGINILLRKVGLSFPASVAGLILILTALLLLEVAIGNARTKNIVNVLDVPMGWALRWINLFFVPSFVTLPLNSSVNAVEVAKIIAVFVVGWVIMMTVGASLIRGLQLLFGTHKKSHQHADESGGTDLEEMFSPTASESTANAAARPINIVCSVELTTLHSNSPNNFPSLSSLDQVEPNAASTHPRREINPSPRVRVWASKIIGHLDTAIFGLILLAGVPVYCVTGYAMPVHLGVCVLSYQVAMYVPARHRTYLHPILVSATASVLIIWALGAIRGDNLYTALHQFKTGVTYHSLLLNPRSQMPPGGGDMLIAVLDAGIIALSLPMHKYRRELREHLFIILLPCLALSVSSLFAYPSVCYAIGISAEHSLALASRSLTVALAIPATENLGGDLSTVAAVAVMSGIIGALIGQRLLNWMRIPKEDYVTRGITLGANSAAIITALLLQTDPRAAAMSSLSMSLFGTITVILSSVPPIASTIRSLVS</sequence>
<gene>
    <name evidence="6" type="ORF">CEP51_002766</name>
</gene>
<evidence type="ECO:0000313" key="7">
    <source>
        <dbReference type="Proteomes" id="UP000287972"/>
    </source>
</evidence>
<keyword evidence="2 5" id="KW-0812">Transmembrane</keyword>
<comment type="subcellular location">
    <subcellularLocation>
        <location evidence="1">Membrane</location>
        <topology evidence="1">Multi-pass membrane protein</topology>
    </subcellularLocation>
</comment>
<proteinExistence type="predicted"/>
<evidence type="ECO:0000256" key="3">
    <source>
        <dbReference type="ARBA" id="ARBA00022989"/>
    </source>
</evidence>
<feature type="transmembrane region" description="Helical" evidence="5">
    <location>
        <begin position="435"/>
        <end position="454"/>
    </location>
</feature>
<dbReference type="AlphaFoldDB" id="A0A428S9V4"/>
<evidence type="ECO:0008006" key="8">
    <source>
        <dbReference type="Google" id="ProtNLM"/>
    </source>
</evidence>
<reference evidence="6 7" key="1">
    <citation type="submission" date="2017-06" db="EMBL/GenBank/DDBJ databases">
        <title>Comparative genomic analysis of Ambrosia Fusariam Clade fungi.</title>
        <authorList>
            <person name="Stajich J.E."/>
            <person name="Carrillo J."/>
            <person name="Kijimoto T."/>
            <person name="Eskalen A."/>
            <person name="O'Donnell K."/>
            <person name="Kasson M."/>
        </authorList>
    </citation>
    <scope>NUCLEOTIDE SEQUENCE [LARGE SCALE GENOMIC DNA]</scope>
    <source>
        <strain evidence="6 7">NRRL62606</strain>
    </source>
</reference>
<keyword evidence="7" id="KW-1185">Reference proteome</keyword>
<accession>A0A428S9V4</accession>
<comment type="caution">
    <text evidence="6">The sequence shown here is derived from an EMBL/GenBank/DDBJ whole genome shotgun (WGS) entry which is preliminary data.</text>
</comment>
<feature type="transmembrane region" description="Helical" evidence="5">
    <location>
        <begin position="93"/>
        <end position="115"/>
    </location>
</feature>
<keyword evidence="3 5" id="KW-1133">Transmembrane helix</keyword>
<dbReference type="Pfam" id="PF04172">
    <property type="entry name" value="LrgB"/>
    <property type="match status" value="1"/>
</dbReference>
<feature type="transmembrane region" description="Helical" evidence="5">
    <location>
        <begin position="460"/>
        <end position="481"/>
    </location>
</feature>
<feature type="transmembrane region" description="Helical" evidence="5">
    <location>
        <begin position="345"/>
        <end position="364"/>
    </location>
</feature>
<dbReference type="GO" id="GO:0016020">
    <property type="term" value="C:membrane"/>
    <property type="evidence" value="ECO:0007669"/>
    <property type="project" value="UniProtKB-SubCell"/>
</dbReference>
<evidence type="ECO:0000313" key="6">
    <source>
        <dbReference type="EMBL" id="RSL86553.1"/>
    </source>
</evidence>
<dbReference type="PANTHER" id="PTHR30249:SF0">
    <property type="entry name" value="PLASTIDAL GLYCOLATE_GLYCERATE TRANSLOCATOR 1, CHLOROPLASTIC"/>
    <property type="match status" value="1"/>
</dbReference>
<feature type="transmembrane region" description="Helical" evidence="5">
    <location>
        <begin position="315"/>
        <end position="333"/>
    </location>
</feature>
<feature type="transmembrane region" description="Helical" evidence="5">
    <location>
        <begin position="402"/>
        <end position="423"/>
    </location>
</feature>
<feature type="transmembrane region" description="Helical" evidence="5">
    <location>
        <begin position="262"/>
        <end position="283"/>
    </location>
</feature>
<evidence type="ECO:0000256" key="2">
    <source>
        <dbReference type="ARBA" id="ARBA00022692"/>
    </source>
</evidence>
<feature type="transmembrane region" description="Helical" evidence="5">
    <location>
        <begin position="211"/>
        <end position="230"/>
    </location>
</feature>
<keyword evidence="4 5" id="KW-0472">Membrane</keyword>
<name>A0A428S9V4_9HYPO</name>
<organism evidence="6 7">
    <name type="scientific">Fusarium floridanum</name>
    <dbReference type="NCBI Taxonomy" id="1325733"/>
    <lineage>
        <taxon>Eukaryota</taxon>
        <taxon>Fungi</taxon>
        <taxon>Dikarya</taxon>
        <taxon>Ascomycota</taxon>
        <taxon>Pezizomycotina</taxon>
        <taxon>Sordariomycetes</taxon>
        <taxon>Hypocreomycetidae</taxon>
        <taxon>Hypocreales</taxon>
        <taxon>Nectriaceae</taxon>
        <taxon>Fusarium</taxon>
        <taxon>Fusarium solani species complex</taxon>
    </lineage>
</organism>
<evidence type="ECO:0000256" key="4">
    <source>
        <dbReference type="ARBA" id="ARBA00023136"/>
    </source>
</evidence>
<feature type="transmembrane region" description="Helical" evidence="5">
    <location>
        <begin position="20"/>
        <end position="41"/>
    </location>
</feature>
<evidence type="ECO:0000256" key="1">
    <source>
        <dbReference type="ARBA" id="ARBA00004141"/>
    </source>
</evidence>
<dbReference type="Proteomes" id="UP000287972">
    <property type="component" value="Unassembled WGS sequence"/>
</dbReference>